<keyword evidence="2 4" id="KW-0378">Hydrolase</keyword>
<proteinExistence type="predicted"/>
<reference evidence="4 5" key="1">
    <citation type="submission" date="2024-08" db="EMBL/GenBank/DDBJ databases">
        <authorList>
            <person name="Ishaq N."/>
        </authorList>
    </citation>
    <scope>NUCLEOTIDE SEQUENCE [LARGE SCALE GENOMIC DNA]</scope>
    <source>
        <strain evidence="4 5">DSM 18651</strain>
    </source>
</reference>
<evidence type="ECO:0000256" key="1">
    <source>
        <dbReference type="ARBA" id="ARBA00022723"/>
    </source>
</evidence>
<name>A0ABV4NV65_9GAMM</name>
<dbReference type="PANTHER" id="PTHR43344">
    <property type="entry name" value="PHOSPHOSERINE PHOSPHATASE"/>
    <property type="match status" value="1"/>
</dbReference>
<comment type="caution">
    <text evidence="4">The sequence shown here is derived from an EMBL/GenBank/DDBJ whole genome shotgun (WGS) entry which is preliminary data.</text>
</comment>
<dbReference type="Gene3D" id="3.40.50.1000">
    <property type="entry name" value="HAD superfamily/HAD-like"/>
    <property type="match status" value="1"/>
</dbReference>
<dbReference type="SUPFAM" id="SSF56784">
    <property type="entry name" value="HAD-like"/>
    <property type="match status" value="1"/>
</dbReference>
<dbReference type="Pfam" id="PF12710">
    <property type="entry name" value="HAD"/>
    <property type="match status" value="1"/>
</dbReference>
<dbReference type="PANTHER" id="PTHR43344:SF13">
    <property type="entry name" value="PHOSPHATASE RV3661-RELATED"/>
    <property type="match status" value="1"/>
</dbReference>
<dbReference type="EMBL" id="JBGMEK010000003">
    <property type="protein sequence ID" value="MFA0809871.1"/>
    <property type="molecule type" value="Genomic_DNA"/>
</dbReference>
<keyword evidence="1" id="KW-0479">Metal-binding</keyword>
<dbReference type="InterPro" id="IPR050582">
    <property type="entry name" value="HAD-like_SerB"/>
</dbReference>
<protein>
    <submittedName>
        <fullName evidence="4">HAD family hydrolase</fullName>
    </submittedName>
</protein>
<dbReference type="RefSeq" id="WP_371837485.1">
    <property type="nucleotide sequence ID" value="NZ_JBGMEK010000003.1"/>
</dbReference>
<sequence length="221" mass="25584">MHLAIFDLDNTLIGGDSDHAWGEFLVDREHVDSEHYRSTNDRFYQDYQRGELDIFAYLEFALEPLSQISRGQLENLQNEFMQEVISELWLPAAQELIGEHRRKGHHIMVITATNRFVVEPIATRLGVDTLLATEPEELQGQFTGRVVGEPCYQAGKVLRLRQWLAHNPEFESREKWFYSDSINDLPLLTEVEHPVAVDPDTRLRAEAEARGWPVISLRESR</sequence>
<keyword evidence="5" id="KW-1185">Reference proteome</keyword>
<dbReference type="InterPro" id="IPR036412">
    <property type="entry name" value="HAD-like_sf"/>
</dbReference>
<evidence type="ECO:0000313" key="5">
    <source>
        <dbReference type="Proteomes" id="UP001569428"/>
    </source>
</evidence>
<accession>A0ABV4NV65</accession>
<dbReference type="InterPro" id="IPR023214">
    <property type="entry name" value="HAD_sf"/>
</dbReference>
<dbReference type="CDD" id="cd02612">
    <property type="entry name" value="HAD_PGPPase"/>
    <property type="match status" value="1"/>
</dbReference>
<dbReference type="NCBIfam" id="TIGR01490">
    <property type="entry name" value="HAD-SF-IB-hyp1"/>
    <property type="match status" value="1"/>
</dbReference>
<dbReference type="GO" id="GO:0016787">
    <property type="term" value="F:hydrolase activity"/>
    <property type="evidence" value="ECO:0007669"/>
    <property type="project" value="UniProtKB-KW"/>
</dbReference>
<dbReference type="Proteomes" id="UP001569428">
    <property type="component" value="Unassembled WGS sequence"/>
</dbReference>
<evidence type="ECO:0000256" key="2">
    <source>
        <dbReference type="ARBA" id="ARBA00022801"/>
    </source>
</evidence>
<keyword evidence="3" id="KW-0460">Magnesium</keyword>
<dbReference type="Gene3D" id="1.20.1440.100">
    <property type="entry name" value="SG protein - dephosphorylation function"/>
    <property type="match status" value="1"/>
</dbReference>
<evidence type="ECO:0000256" key="3">
    <source>
        <dbReference type="ARBA" id="ARBA00022842"/>
    </source>
</evidence>
<dbReference type="InterPro" id="IPR006385">
    <property type="entry name" value="HAD_hydro_SerB1"/>
</dbReference>
<gene>
    <name evidence="4" type="ORF">ACCI49_02975</name>
</gene>
<evidence type="ECO:0000313" key="4">
    <source>
        <dbReference type="EMBL" id="MFA0809871.1"/>
    </source>
</evidence>
<organism evidence="4 5">
    <name type="scientific">Microbulbifer epialgicus</name>
    <dbReference type="NCBI Taxonomy" id="393907"/>
    <lineage>
        <taxon>Bacteria</taxon>
        <taxon>Pseudomonadati</taxon>
        <taxon>Pseudomonadota</taxon>
        <taxon>Gammaproteobacteria</taxon>
        <taxon>Cellvibrionales</taxon>
        <taxon>Microbulbiferaceae</taxon>
        <taxon>Microbulbifer</taxon>
    </lineage>
</organism>
<dbReference type="NCBIfam" id="TIGR01488">
    <property type="entry name" value="HAD-SF-IB"/>
    <property type="match status" value="1"/>
</dbReference>